<evidence type="ECO:0000313" key="3">
    <source>
        <dbReference type="Proteomes" id="UP000192491"/>
    </source>
</evidence>
<dbReference type="EMBL" id="MTEJ01000242">
    <property type="protein sequence ID" value="OQX06495.1"/>
    <property type="molecule type" value="Genomic_DNA"/>
</dbReference>
<dbReference type="InterPro" id="IPR038670">
    <property type="entry name" value="HslJ-like_sf"/>
</dbReference>
<comment type="caution">
    <text evidence="2">The sequence shown here is derived from an EMBL/GenBank/DDBJ whole genome shotgun (WGS) entry which is preliminary data.</text>
</comment>
<feature type="domain" description="DUF306" evidence="1">
    <location>
        <begin position="39"/>
        <end position="144"/>
    </location>
</feature>
<proteinExistence type="predicted"/>
<dbReference type="PANTHER" id="PTHR35535">
    <property type="entry name" value="HEAT SHOCK PROTEIN HSLJ"/>
    <property type="match status" value="1"/>
</dbReference>
<sequence length="153" mass="16616">MVKNFLTSLVGQLLLVLLGLAVISACSLEANTKPHATLNLNGTQWQLKTLNGATINAERPLSISFDGNRMNGYAGCNSFFGSYNASRDGVFGTGAIGATKMACMGERDQLERDYLERLAQAKSYAVNRDQLQLLDAQRKILLSFISAPATKRL</sequence>
<dbReference type="InterPro" id="IPR053147">
    <property type="entry name" value="Hsp_HslJ-like"/>
</dbReference>
<dbReference type="PROSITE" id="PS51257">
    <property type="entry name" value="PROKAR_LIPOPROTEIN"/>
    <property type="match status" value="1"/>
</dbReference>
<organism evidence="2 3">
    <name type="scientific">Thiothrix lacustris</name>
    <dbReference type="NCBI Taxonomy" id="525917"/>
    <lineage>
        <taxon>Bacteria</taxon>
        <taxon>Pseudomonadati</taxon>
        <taxon>Pseudomonadota</taxon>
        <taxon>Gammaproteobacteria</taxon>
        <taxon>Thiotrichales</taxon>
        <taxon>Thiotrichaceae</taxon>
        <taxon>Thiothrix</taxon>
    </lineage>
</organism>
<gene>
    <name evidence="2" type="ORF">BWK73_30730</name>
</gene>
<accession>A0A1Y1QIJ4</accession>
<dbReference type="Proteomes" id="UP000192491">
    <property type="component" value="Unassembled WGS sequence"/>
</dbReference>
<reference evidence="2 3" key="1">
    <citation type="submission" date="2017-01" db="EMBL/GenBank/DDBJ databases">
        <title>Novel large sulfur bacteria in the metagenomes of groundwater-fed chemosynthetic microbial mats in the Lake Huron basin.</title>
        <authorList>
            <person name="Sharrar A.M."/>
            <person name="Flood B.E."/>
            <person name="Bailey J.V."/>
            <person name="Jones D.S."/>
            <person name="Biddanda B."/>
            <person name="Ruberg S.A."/>
            <person name="Marcus D.N."/>
            <person name="Dick G.J."/>
        </authorList>
    </citation>
    <scope>NUCLEOTIDE SEQUENCE [LARGE SCALE GENOMIC DNA]</scope>
    <source>
        <strain evidence="2">A8</strain>
    </source>
</reference>
<dbReference type="PANTHER" id="PTHR35535:SF1">
    <property type="entry name" value="HEAT SHOCK PROTEIN HSLJ"/>
    <property type="match status" value="1"/>
</dbReference>
<protein>
    <recommendedName>
        <fullName evidence="1">DUF306 domain-containing protein</fullName>
    </recommendedName>
</protein>
<evidence type="ECO:0000259" key="1">
    <source>
        <dbReference type="Pfam" id="PF03724"/>
    </source>
</evidence>
<evidence type="ECO:0000313" key="2">
    <source>
        <dbReference type="EMBL" id="OQX06495.1"/>
    </source>
</evidence>
<dbReference type="AlphaFoldDB" id="A0A1Y1QIJ4"/>
<dbReference type="Pfam" id="PF03724">
    <property type="entry name" value="META"/>
    <property type="match status" value="1"/>
</dbReference>
<dbReference type="Gene3D" id="2.40.128.270">
    <property type="match status" value="1"/>
</dbReference>
<dbReference type="InterPro" id="IPR005184">
    <property type="entry name" value="DUF306_Meta_HslJ"/>
</dbReference>
<name>A0A1Y1QIJ4_9GAMM</name>